<dbReference type="PROSITE" id="PS01001">
    <property type="entry name" value="SDH_CYT_2"/>
    <property type="match status" value="1"/>
</dbReference>
<accession>A0A346A050</accession>
<dbReference type="GO" id="GO:0046872">
    <property type="term" value="F:metal ion binding"/>
    <property type="evidence" value="ECO:0007669"/>
    <property type="project" value="UniProtKB-KW"/>
</dbReference>
<evidence type="ECO:0000256" key="13">
    <source>
        <dbReference type="SAM" id="Phobius"/>
    </source>
</evidence>
<organism evidence="14 15">
    <name type="scientific">Pseudolabrys taiwanensis</name>
    <dbReference type="NCBI Taxonomy" id="331696"/>
    <lineage>
        <taxon>Bacteria</taxon>
        <taxon>Pseudomonadati</taxon>
        <taxon>Pseudomonadota</taxon>
        <taxon>Alphaproteobacteria</taxon>
        <taxon>Hyphomicrobiales</taxon>
        <taxon>Xanthobacteraceae</taxon>
        <taxon>Pseudolabrys</taxon>
    </lineage>
</organism>
<dbReference type="InterPro" id="IPR014314">
    <property type="entry name" value="Succ_DH_cytb556"/>
</dbReference>
<evidence type="ECO:0000256" key="9">
    <source>
        <dbReference type="ARBA" id="ARBA00023004"/>
    </source>
</evidence>
<dbReference type="PANTHER" id="PTHR10978">
    <property type="entry name" value="SUCCINATE DEHYDROGENASE CYTOCHROME B560 SUBUNIT"/>
    <property type="match status" value="1"/>
</dbReference>
<keyword evidence="8 13" id="KW-1133">Transmembrane helix</keyword>
<keyword evidence="15" id="KW-1185">Reference proteome</keyword>
<keyword evidence="5 12" id="KW-0349">Heme</keyword>
<evidence type="ECO:0000256" key="11">
    <source>
        <dbReference type="ARBA" id="ARBA00025912"/>
    </source>
</evidence>
<dbReference type="Proteomes" id="UP000254889">
    <property type="component" value="Chromosome"/>
</dbReference>
<dbReference type="SUPFAM" id="SSF81343">
    <property type="entry name" value="Fumarate reductase respiratory complex transmembrane subunits"/>
    <property type="match status" value="1"/>
</dbReference>
<keyword evidence="10 13" id="KW-0472">Membrane</keyword>
<dbReference type="KEGG" id="ptaw:DW352_19680"/>
<dbReference type="EMBL" id="CP031417">
    <property type="protein sequence ID" value="AXK82547.1"/>
    <property type="molecule type" value="Genomic_DNA"/>
</dbReference>
<evidence type="ECO:0000256" key="1">
    <source>
        <dbReference type="ARBA" id="ARBA00004050"/>
    </source>
</evidence>
<dbReference type="PIRSF" id="PIRSF000178">
    <property type="entry name" value="SDH_cyt_b560"/>
    <property type="match status" value="1"/>
</dbReference>
<keyword evidence="6 13" id="KW-0812">Transmembrane</keyword>
<dbReference type="NCBIfam" id="TIGR02970">
    <property type="entry name" value="succ_dehyd_cytB"/>
    <property type="match status" value="1"/>
</dbReference>
<evidence type="ECO:0000256" key="8">
    <source>
        <dbReference type="ARBA" id="ARBA00022989"/>
    </source>
</evidence>
<proteinExistence type="inferred from homology"/>
<keyword evidence="7 12" id="KW-0479">Metal-binding</keyword>
<evidence type="ECO:0000256" key="5">
    <source>
        <dbReference type="ARBA" id="ARBA00022617"/>
    </source>
</evidence>
<keyword evidence="9 12" id="KW-0408">Iron</keyword>
<evidence type="ECO:0000256" key="2">
    <source>
        <dbReference type="ARBA" id="ARBA00004141"/>
    </source>
</evidence>
<dbReference type="AlphaFoldDB" id="A0A346A050"/>
<sequence>MAELEASTTTGARRARPTSPHLQIYKPMLTMMMSIVHRITGAGLYFGTLLLAWWLIAAASGPNAYANFEWFIGSFIGRLVLFGYTWALLHHMLGGIRHLIWDTGHGFEPNEREMLAVATIVGSVALTILVWIVGYLAMGGPR</sequence>
<comment type="cofactor">
    <cofactor evidence="12">
        <name>heme</name>
        <dbReference type="ChEBI" id="CHEBI:30413"/>
    </cofactor>
    <text evidence="12">The heme is bound between the two transmembrane subunits.</text>
</comment>
<dbReference type="CDD" id="cd03499">
    <property type="entry name" value="SQR_TypeC_SdhC"/>
    <property type="match status" value="1"/>
</dbReference>
<evidence type="ECO:0000313" key="15">
    <source>
        <dbReference type="Proteomes" id="UP000254889"/>
    </source>
</evidence>
<evidence type="ECO:0000256" key="12">
    <source>
        <dbReference type="PIRSR" id="PIRSR000178-1"/>
    </source>
</evidence>
<evidence type="ECO:0000256" key="10">
    <source>
        <dbReference type="ARBA" id="ARBA00023136"/>
    </source>
</evidence>
<feature type="transmembrane region" description="Helical" evidence="13">
    <location>
        <begin position="35"/>
        <end position="56"/>
    </location>
</feature>
<dbReference type="InterPro" id="IPR018495">
    <property type="entry name" value="Succ_DH_cyt_bsu_CS"/>
</dbReference>
<name>A0A346A050_9HYPH</name>
<dbReference type="RefSeq" id="WP_115692926.1">
    <property type="nucleotide sequence ID" value="NZ_CP031417.1"/>
</dbReference>
<dbReference type="Gene3D" id="1.20.1300.10">
    <property type="entry name" value="Fumarate reductase/succinate dehydrogenase, transmembrane subunit"/>
    <property type="match status" value="1"/>
</dbReference>
<feature type="transmembrane region" description="Helical" evidence="13">
    <location>
        <begin position="115"/>
        <end position="138"/>
    </location>
</feature>
<protein>
    <recommendedName>
        <fullName evidence="4">Succinate dehydrogenase cytochrome b556 subunit</fullName>
    </recommendedName>
</protein>
<dbReference type="OrthoDB" id="9799441at2"/>
<dbReference type="GO" id="GO:0016020">
    <property type="term" value="C:membrane"/>
    <property type="evidence" value="ECO:0007669"/>
    <property type="project" value="UniProtKB-SubCell"/>
</dbReference>
<dbReference type="GO" id="GO:0006099">
    <property type="term" value="P:tricarboxylic acid cycle"/>
    <property type="evidence" value="ECO:0007669"/>
    <property type="project" value="InterPro"/>
</dbReference>
<dbReference type="InterPro" id="IPR034804">
    <property type="entry name" value="SQR/QFR_C/D"/>
</dbReference>
<evidence type="ECO:0000313" key="14">
    <source>
        <dbReference type="EMBL" id="AXK82547.1"/>
    </source>
</evidence>
<evidence type="ECO:0000256" key="6">
    <source>
        <dbReference type="ARBA" id="ARBA00022692"/>
    </source>
</evidence>
<feature type="transmembrane region" description="Helical" evidence="13">
    <location>
        <begin position="68"/>
        <end position="89"/>
    </location>
</feature>
<dbReference type="PANTHER" id="PTHR10978:SF5">
    <property type="entry name" value="SUCCINATE DEHYDROGENASE CYTOCHROME B560 SUBUNIT, MITOCHONDRIAL"/>
    <property type="match status" value="1"/>
</dbReference>
<comment type="subunit">
    <text evidence="11">Part of an enzyme complex containing four subunits: a flavoprotein, an iron-sulfur protein, plus two membrane-anchoring proteins, SdhC and SdhD. The complex can form homotrimers.</text>
</comment>
<dbReference type="InterPro" id="IPR000701">
    <property type="entry name" value="SuccDH_FuR_B_TM-su"/>
</dbReference>
<dbReference type="PROSITE" id="PS01000">
    <property type="entry name" value="SDH_CYT_1"/>
    <property type="match status" value="1"/>
</dbReference>
<feature type="binding site" description="axial binding residue" evidence="12">
    <location>
        <position position="91"/>
    </location>
    <ligand>
        <name>heme</name>
        <dbReference type="ChEBI" id="CHEBI:30413"/>
        <note>ligand shared with second transmembrane subunit</note>
    </ligand>
    <ligandPart>
        <name>Fe</name>
        <dbReference type="ChEBI" id="CHEBI:18248"/>
    </ligandPart>
</feature>
<evidence type="ECO:0000256" key="3">
    <source>
        <dbReference type="ARBA" id="ARBA00007244"/>
    </source>
</evidence>
<evidence type="ECO:0000256" key="7">
    <source>
        <dbReference type="ARBA" id="ARBA00022723"/>
    </source>
</evidence>
<comment type="similarity">
    <text evidence="3">Belongs to the cytochrome b560 family.</text>
</comment>
<reference evidence="14 15" key="1">
    <citation type="submission" date="2018-07" db="EMBL/GenBank/DDBJ databases">
        <authorList>
            <person name="Quirk P.G."/>
            <person name="Krulwich T.A."/>
        </authorList>
    </citation>
    <scope>NUCLEOTIDE SEQUENCE [LARGE SCALE GENOMIC DNA]</scope>
    <source>
        <strain evidence="14 15">CC-BB4</strain>
    </source>
</reference>
<comment type="function">
    <text evidence="1">Membrane-anchoring subunit of succinate dehydrogenase (SDH).</text>
</comment>
<evidence type="ECO:0000256" key="4">
    <source>
        <dbReference type="ARBA" id="ARBA00020076"/>
    </source>
</evidence>
<dbReference type="GO" id="GO:0009055">
    <property type="term" value="F:electron transfer activity"/>
    <property type="evidence" value="ECO:0007669"/>
    <property type="project" value="InterPro"/>
</dbReference>
<comment type="subcellular location">
    <subcellularLocation>
        <location evidence="2">Membrane</location>
        <topology evidence="2">Multi-pass membrane protein</topology>
    </subcellularLocation>
</comment>
<dbReference type="Pfam" id="PF01127">
    <property type="entry name" value="Sdh_cyt"/>
    <property type="match status" value="1"/>
</dbReference>
<gene>
    <name evidence="14" type="primary">sdhC</name>
    <name evidence="14" type="ORF">DW352_19680</name>
</gene>